<dbReference type="CDD" id="cd06581">
    <property type="entry name" value="TM_PBP1_LivM_like"/>
    <property type="match status" value="1"/>
</dbReference>
<accession>A0ABV2UDT0</accession>
<keyword evidence="7 9" id="KW-1133">Transmembrane helix</keyword>
<sequence>MSILKSKPALILLACVVAYALPYGLNGYSIHVVDIAIIFALLAVGMGLVMGVAGQINLAQVAFFGVGAYTTAILTTHSGYGFWTAAILGIVTTMLVGLLVGLPALRMQSHYLGIVTLGLALGFVNWITNAKITGGADGISGIPVPPLLGIDLADEYMYYYLEIVVFAIALAFGAFVVRTRLGRRLRAMRDDALAAGAMGAEIPLLRMTAFLLASTYGGVAGILYAGLIRYVAPETFSLSNMFLLLAMVIIGGRRSLVGCVVGAVGLVLIREALVDFAVYAQLGYGIVVVLMVVFAPTGIAGIPERIREAISRRRKSEDVRAAELGPYLPEAIPADQASRKGADSGPALEISHVTKRFGALTALNDVTLTVEPGEIRGIVGPNGSGKTTLFNVISGLYRPSEGQVAGVGRDIGRARPYQLSLAGMARTFQNLRLFSQMTVRENILVVLDRSRTTTVWQYAVWPVGVLSNEHRLQAKADRILNEYGLTAFADAHPQSLPYGIQRRIEIARAMAGGPSLLLLDEPAAGLNGEEVGQLSAIVRSIRDQGVTVVLIEHNMGLVMSLCERITVLAAGTVIAEGTPAEVAATPEVIEAYLGDSTPDDIPVHVAPEVSR</sequence>
<dbReference type="Pfam" id="PF12399">
    <property type="entry name" value="BCA_ABC_TP_C"/>
    <property type="match status" value="1"/>
</dbReference>
<feature type="transmembrane region" description="Helical" evidence="9">
    <location>
        <begin position="208"/>
        <end position="230"/>
    </location>
</feature>
<evidence type="ECO:0000256" key="7">
    <source>
        <dbReference type="ARBA" id="ARBA00022989"/>
    </source>
</evidence>
<evidence type="ECO:0000313" key="11">
    <source>
        <dbReference type="EMBL" id="MET8435999.1"/>
    </source>
</evidence>
<dbReference type="InterPro" id="IPR003439">
    <property type="entry name" value="ABC_transporter-like_ATP-bd"/>
</dbReference>
<comment type="caution">
    <text evidence="11">The sequence shown here is derived from an EMBL/GenBank/DDBJ whole genome shotgun (WGS) entry which is preliminary data.</text>
</comment>
<dbReference type="InterPro" id="IPR043428">
    <property type="entry name" value="LivM-like"/>
</dbReference>
<dbReference type="InterPro" id="IPR032823">
    <property type="entry name" value="BCA_ABC_TP_C"/>
</dbReference>
<name>A0ABV2UDT0_9ACTN</name>
<evidence type="ECO:0000256" key="4">
    <source>
        <dbReference type="ARBA" id="ARBA00022692"/>
    </source>
</evidence>
<evidence type="ECO:0000256" key="8">
    <source>
        <dbReference type="ARBA" id="ARBA00023136"/>
    </source>
</evidence>
<comment type="subcellular location">
    <subcellularLocation>
        <location evidence="1">Cell membrane</location>
        <topology evidence="1">Multi-pass membrane protein</topology>
    </subcellularLocation>
</comment>
<dbReference type="InterPro" id="IPR051120">
    <property type="entry name" value="ABC_AA/LPS_Transport"/>
</dbReference>
<keyword evidence="2" id="KW-0813">Transport</keyword>
<dbReference type="SMART" id="SM00382">
    <property type="entry name" value="AAA"/>
    <property type="match status" value="1"/>
</dbReference>
<feature type="transmembrane region" description="Helical" evidence="9">
    <location>
        <begin position="276"/>
        <end position="295"/>
    </location>
</feature>
<feature type="transmembrane region" description="Helical" evidence="9">
    <location>
        <begin position="242"/>
        <end position="269"/>
    </location>
</feature>
<dbReference type="InterPro" id="IPR027417">
    <property type="entry name" value="P-loop_NTPase"/>
</dbReference>
<feature type="transmembrane region" description="Helical" evidence="9">
    <location>
        <begin position="30"/>
        <end position="49"/>
    </location>
</feature>
<proteinExistence type="predicted"/>
<evidence type="ECO:0000256" key="6">
    <source>
        <dbReference type="ARBA" id="ARBA00022840"/>
    </source>
</evidence>
<keyword evidence="3" id="KW-1003">Cell membrane</keyword>
<feature type="transmembrane region" description="Helical" evidence="9">
    <location>
        <begin position="157"/>
        <end position="177"/>
    </location>
</feature>
<dbReference type="Proteomes" id="UP001550044">
    <property type="component" value="Unassembled WGS sequence"/>
</dbReference>
<feature type="transmembrane region" description="Helical" evidence="9">
    <location>
        <begin position="109"/>
        <end position="128"/>
    </location>
</feature>
<evidence type="ECO:0000256" key="5">
    <source>
        <dbReference type="ARBA" id="ARBA00022741"/>
    </source>
</evidence>
<keyword evidence="8 9" id="KW-0472">Membrane</keyword>
<evidence type="ECO:0000256" key="3">
    <source>
        <dbReference type="ARBA" id="ARBA00022475"/>
    </source>
</evidence>
<feature type="transmembrane region" description="Helical" evidence="9">
    <location>
        <begin position="80"/>
        <end position="102"/>
    </location>
</feature>
<dbReference type="InterPro" id="IPR001851">
    <property type="entry name" value="ABC_transp_permease"/>
</dbReference>
<dbReference type="Pfam" id="PF02653">
    <property type="entry name" value="BPD_transp_2"/>
    <property type="match status" value="1"/>
</dbReference>
<gene>
    <name evidence="11" type="ORF">ABZV61_25095</name>
</gene>
<dbReference type="GO" id="GO:0005524">
    <property type="term" value="F:ATP binding"/>
    <property type="evidence" value="ECO:0007669"/>
    <property type="project" value="UniProtKB-KW"/>
</dbReference>
<evidence type="ECO:0000256" key="9">
    <source>
        <dbReference type="SAM" id="Phobius"/>
    </source>
</evidence>
<protein>
    <submittedName>
        <fullName evidence="11">Branched-chain amino acid ABC transporter ATP-binding protein/permease</fullName>
    </submittedName>
</protein>
<dbReference type="EMBL" id="JBEXIP010000022">
    <property type="protein sequence ID" value="MET8435999.1"/>
    <property type="molecule type" value="Genomic_DNA"/>
</dbReference>
<organism evidence="11 12">
    <name type="scientific">Streptomyces sp. 900116325</name>
    <dbReference type="NCBI Taxonomy" id="3154295"/>
    <lineage>
        <taxon>Bacteria</taxon>
        <taxon>Bacillati</taxon>
        <taxon>Actinomycetota</taxon>
        <taxon>Actinomycetes</taxon>
        <taxon>Kitasatosporales</taxon>
        <taxon>Streptomycetaceae</taxon>
        <taxon>Streptomyces</taxon>
    </lineage>
</organism>
<evidence type="ECO:0000259" key="10">
    <source>
        <dbReference type="PROSITE" id="PS50893"/>
    </source>
</evidence>
<dbReference type="RefSeq" id="WP_356711098.1">
    <property type="nucleotide sequence ID" value="NZ_JBEXIP010000022.1"/>
</dbReference>
<dbReference type="PROSITE" id="PS50893">
    <property type="entry name" value="ABC_TRANSPORTER_2"/>
    <property type="match status" value="1"/>
</dbReference>
<dbReference type="PANTHER" id="PTHR45772">
    <property type="entry name" value="CONSERVED COMPONENT OF ABC TRANSPORTER FOR NATURAL AMINO ACIDS-RELATED"/>
    <property type="match status" value="1"/>
</dbReference>
<dbReference type="CDD" id="cd03219">
    <property type="entry name" value="ABC_Mj1267_LivG_branched"/>
    <property type="match status" value="1"/>
</dbReference>
<dbReference type="SUPFAM" id="SSF52540">
    <property type="entry name" value="P-loop containing nucleoside triphosphate hydrolases"/>
    <property type="match status" value="1"/>
</dbReference>
<reference evidence="11 12" key="1">
    <citation type="submission" date="2024-06" db="EMBL/GenBank/DDBJ databases">
        <title>The Natural Products Discovery Center: Release of the First 8490 Sequenced Strains for Exploring Actinobacteria Biosynthetic Diversity.</title>
        <authorList>
            <person name="Kalkreuter E."/>
            <person name="Kautsar S.A."/>
            <person name="Yang D."/>
            <person name="Bader C.D."/>
            <person name="Teijaro C.N."/>
            <person name="Fluegel L."/>
            <person name="Davis C.M."/>
            <person name="Simpson J.R."/>
            <person name="Lauterbach L."/>
            <person name="Steele A.D."/>
            <person name="Gui C."/>
            <person name="Meng S."/>
            <person name="Li G."/>
            <person name="Viehrig K."/>
            <person name="Ye F."/>
            <person name="Su P."/>
            <person name="Kiefer A.F."/>
            <person name="Nichols A."/>
            <person name="Cepeda A.J."/>
            <person name="Yan W."/>
            <person name="Fan B."/>
            <person name="Jiang Y."/>
            <person name="Adhikari A."/>
            <person name="Zheng C.-J."/>
            <person name="Schuster L."/>
            <person name="Cowan T.M."/>
            <person name="Smanski M.J."/>
            <person name="Chevrette M.G."/>
            <person name="De Carvalho L.P.S."/>
            <person name="Shen B."/>
        </authorList>
    </citation>
    <scope>NUCLEOTIDE SEQUENCE [LARGE SCALE GENOMIC DNA]</scope>
    <source>
        <strain evidence="11 12">NPDC005137</strain>
    </source>
</reference>
<evidence type="ECO:0000313" key="12">
    <source>
        <dbReference type="Proteomes" id="UP001550044"/>
    </source>
</evidence>
<dbReference type="Gene3D" id="3.40.50.300">
    <property type="entry name" value="P-loop containing nucleotide triphosphate hydrolases"/>
    <property type="match status" value="1"/>
</dbReference>
<keyword evidence="12" id="KW-1185">Reference proteome</keyword>
<dbReference type="InterPro" id="IPR003593">
    <property type="entry name" value="AAA+_ATPase"/>
</dbReference>
<feature type="domain" description="ABC transporter" evidence="10">
    <location>
        <begin position="348"/>
        <end position="595"/>
    </location>
</feature>
<keyword evidence="4 9" id="KW-0812">Transmembrane</keyword>
<keyword evidence="6 11" id="KW-0067">ATP-binding</keyword>
<dbReference type="Pfam" id="PF00005">
    <property type="entry name" value="ABC_tran"/>
    <property type="match status" value="1"/>
</dbReference>
<keyword evidence="5" id="KW-0547">Nucleotide-binding</keyword>
<evidence type="ECO:0000256" key="1">
    <source>
        <dbReference type="ARBA" id="ARBA00004651"/>
    </source>
</evidence>
<evidence type="ECO:0000256" key="2">
    <source>
        <dbReference type="ARBA" id="ARBA00022448"/>
    </source>
</evidence>